<keyword evidence="3" id="KW-1185">Reference proteome</keyword>
<feature type="transmembrane region" description="Helical" evidence="1">
    <location>
        <begin position="130"/>
        <end position="160"/>
    </location>
</feature>
<keyword evidence="1" id="KW-1133">Transmembrane helix</keyword>
<dbReference type="Proteomes" id="UP000538292">
    <property type="component" value="Unassembled WGS sequence"/>
</dbReference>
<reference evidence="2 3" key="1">
    <citation type="submission" date="2020-07" db="EMBL/GenBank/DDBJ databases">
        <title>Thermoactinomyces phylogeny.</title>
        <authorList>
            <person name="Dunlap C."/>
        </authorList>
    </citation>
    <scope>NUCLEOTIDE SEQUENCE [LARGE SCALE GENOMIC DNA]</scope>
    <source>
        <strain evidence="2 3">AMNI-1</strain>
    </source>
</reference>
<dbReference type="AlphaFoldDB" id="A0A7W1XS85"/>
<keyword evidence="1" id="KW-0472">Membrane</keyword>
<dbReference type="Pfam" id="PF04306">
    <property type="entry name" value="DUF456"/>
    <property type="match status" value="1"/>
</dbReference>
<dbReference type="InterPro" id="IPR007403">
    <property type="entry name" value="DUF456"/>
</dbReference>
<dbReference type="PANTHER" id="PTHR39165:SF1">
    <property type="entry name" value="DUF456 DOMAIN-CONTAINING PROTEIN"/>
    <property type="match status" value="1"/>
</dbReference>
<dbReference type="EMBL" id="JACEOL010000029">
    <property type="protein sequence ID" value="MBA4602343.1"/>
    <property type="molecule type" value="Genomic_DNA"/>
</dbReference>
<evidence type="ECO:0000256" key="1">
    <source>
        <dbReference type="SAM" id="Phobius"/>
    </source>
</evidence>
<comment type="caution">
    <text evidence="2">The sequence shown here is derived from an EMBL/GenBank/DDBJ whole genome shotgun (WGS) entry which is preliminary data.</text>
</comment>
<protein>
    <submittedName>
        <fullName evidence="2">DUF456 family protein</fullName>
    </submittedName>
</protein>
<evidence type="ECO:0000313" key="2">
    <source>
        <dbReference type="EMBL" id="MBA4602343.1"/>
    </source>
</evidence>
<organism evidence="2 3">
    <name type="scientific">Thermoactinomyces mirandus</name>
    <dbReference type="NCBI Taxonomy" id="2756294"/>
    <lineage>
        <taxon>Bacteria</taxon>
        <taxon>Bacillati</taxon>
        <taxon>Bacillota</taxon>
        <taxon>Bacilli</taxon>
        <taxon>Bacillales</taxon>
        <taxon>Thermoactinomycetaceae</taxon>
        <taxon>Thermoactinomyces</taxon>
    </lineage>
</organism>
<keyword evidence="1" id="KW-0812">Transmembrane</keyword>
<feature type="transmembrane region" description="Helical" evidence="1">
    <location>
        <begin position="101"/>
        <end position="118"/>
    </location>
</feature>
<feature type="transmembrane region" description="Helical" evidence="1">
    <location>
        <begin position="45"/>
        <end position="65"/>
    </location>
</feature>
<dbReference type="PANTHER" id="PTHR39165">
    <property type="entry name" value="IG HYPOTHETICAL 17883"/>
    <property type="match status" value="1"/>
</dbReference>
<sequence>MDMLWWGIIILLFILAYLGLIVPALPDAPLMIAGFVIYQFLIDSGQLGFGFWITVLILAILLILVDYVSSSIAVKKFGGNALSVAAAILGVIIIPVVMGPVGVIAGPFLLVFALELVLKKSVTVALRIAYGTLIGFLGGIFAKFIVLTGILIWFFVLVFWA</sequence>
<gene>
    <name evidence="2" type="ORF">H2C83_08435</name>
</gene>
<accession>A0A7W1XS85</accession>
<evidence type="ECO:0000313" key="3">
    <source>
        <dbReference type="Proteomes" id="UP000538292"/>
    </source>
</evidence>
<proteinExistence type="predicted"/>
<name>A0A7W1XS85_9BACL</name>
<feature type="transmembrane region" description="Helical" evidence="1">
    <location>
        <begin position="5"/>
        <end position="25"/>
    </location>
</feature>